<evidence type="ECO:0000256" key="10">
    <source>
        <dbReference type="RuleBase" id="RU004334"/>
    </source>
</evidence>
<feature type="domain" description="NR LBD" evidence="13">
    <location>
        <begin position="203"/>
        <end position="429"/>
    </location>
</feature>
<dbReference type="Gene3D" id="1.10.565.10">
    <property type="entry name" value="Retinoid X Receptor"/>
    <property type="match status" value="1"/>
</dbReference>
<comment type="subcellular location">
    <subcellularLocation>
        <location evidence="10">Nucleus</location>
    </subcellularLocation>
</comment>
<proteinExistence type="inferred from homology"/>
<dbReference type="InterPro" id="IPR013088">
    <property type="entry name" value="Znf_NHR/GATA"/>
</dbReference>
<evidence type="ECO:0000313" key="15">
    <source>
        <dbReference type="Proteomes" id="UP001163046"/>
    </source>
</evidence>
<dbReference type="InterPro" id="IPR035500">
    <property type="entry name" value="NHR-like_dom_sf"/>
</dbReference>
<feature type="compositionally biased region" description="Basic residues" evidence="11">
    <location>
        <begin position="151"/>
        <end position="168"/>
    </location>
</feature>
<dbReference type="SUPFAM" id="SSF48508">
    <property type="entry name" value="Nuclear receptor ligand-binding domain"/>
    <property type="match status" value="1"/>
</dbReference>
<keyword evidence="8 10" id="KW-0675">Receptor</keyword>
<keyword evidence="7 10" id="KW-0804">Transcription</keyword>
<dbReference type="InterPro" id="IPR001728">
    <property type="entry name" value="ThyrH_rcpt"/>
</dbReference>
<dbReference type="GO" id="GO:0008270">
    <property type="term" value="F:zinc ion binding"/>
    <property type="evidence" value="ECO:0007669"/>
    <property type="project" value="UniProtKB-KW"/>
</dbReference>
<dbReference type="SUPFAM" id="SSF57716">
    <property type="entry name" value="Glucocorticoid receptor-like (DNA-binding domain)"/>
    <property type="match status" value="1"/>
</dbReference>
<evidence type="ECO:0000256" key="5">
    <source>
        <dbReference type="ARBA" id="ARBA00023015"/>
    </source>
</evidence>
<dbReference type="PRINTS" id="PR00546">
    <property type="entry name" value="THYROIDHORMR"/>
</dbReference>
<dbReference type="PANTHER" id="PTHR48092">
    <property type="entry name" value="KNIRPS-RELATED PROTEIN-RELATED"/>
    <property type="match status" value="1"/>
</dbReference>
<evidence type="ECO:0000256" key="8">
    <source>
        <dbReference type="ARBA" id="ARBA00023170"/>
    </source>
</evidence>
<evidence type="ECO:0000256" key="11">
    <source>
        <dbReference type="SAM" id="MobiDB-lite"/>
    </source>
</evidence>
<dbReference type="InterPro" id="IPR050200">
    <property type="entry name" value="Nuclear_hormone_rcpt_NR3"/>
</dbReference>
<evidence type="ECO:0000259" key="12">
    <source>
        <dbReference type="PROSITE" id="PS51030"/>
    </source>
</evidence>
<dbReference type="PRINTS" id="PR00047">
    <property type="entry name" value="STROIDFINGER"/>
</dbReference>
<reference evidence="14" key="1">
    <citation type="submission" date="2023-01" db="EMBL/GenBank/DDBJ databases">
        <title>Genome assembly of the deep-sea coral Lophelia pertusa.</title>
        <authorList>
            <person name="Herrera S."/>
            <person name="Cordes E."/>
        </authorList>
    </citation>
    <scope>NUCLEOTIDE SEQUENCE</scope>
    <source>
        <strain evidence="14">USNM1676648</strain>
        <tissue evidence="14">Polyp</tissue>
    </source>
</reference>
<accession>A0A9X0A6X8</accession>
<dbReference type="GO" id="GO:0004879">
    <property type="term" value="F:nuclear receptor activity"/>
    <property type="evidence" value="ECO:0007669"/>
    <property type="project" value="InterPro"/>
</dbReference>
<comment type="similarity">
    <text evidence="1">Belongs to the nuclear hormone receptor family. NR1 subfamily.</text>
</comment>
<comment type="caution">
    <text evidence="14">The sequence shown here is derived from an EMBL/GenBank/DDBJ whole genome shotgun (WGS) entry which is preliminary data.</text>
</comment>
<dbReference type="PROSITE" id="PS51030">
    <property type="entry name" value="NUCLEAR_REC_DBD_2"/>
    <property type="match status" value="1"/>
</dbReference>
<feature type="region of interest" description="Disordered" evidence="11">
    <location>
        <begin position="148"/>
        <end position="196"/>
    </location>
</feature>
<evidence type="ECO:0000256" key="4">
    <source>
        <dbReference type="ARBA" id="ARBA00022833"/>
    </source>
</evidence>
<dbReference type="InterPro" id="IPR000536">
    <property type="entry name" value="Nucl_hrmn_rcpt_lig-bd"/>
</dbReference>
<dbReference type="InterPro" id="IPR001723">
    <property type="entry name" value="Nuclear_hrmn_rcpt"/>
</dbReference>
<keyword evidence="5 10" id="KW-0805">Transcription regulation</keyword>
<gene>
    <name evidence="14" type="ORF">OS493_010345</name>
</gene>
<evidence type="ECO:0000256" key="1">
    <source>
        <dbReference type="ARBA" id="ARBA00008092"/>
    </source>
</evidence>
<evidence type="ECO:0000256" key="6">
    <source>
        <dbReference type="ARBA" id="ARBA00023125"/>
    </source>
</evidence>
<organism evidence="14 15">
    <name type="scientific">Desmophyllum pertusum</name>
    <dbReference type="NCBI Taxonomy" id="174260"/>
    <lineage>
        <taxon>Eukaryota</taxon>
        <taxon>Metazoa</taxon>
        <taxon>Cnidaria</taxon>
        <taxon>Anthozoa</taxon>
        <taxon>Hexacorallia</taxon>
        <taxon>Scleractinia</taxon>
        <taxon>Caryophylliina</taxon>
        <taxon>Caryophylliidae</taxon>
        <taxon>Desmophyllum</taxon>
    </lineage>
</organism>
<dbReference type="PROSITE" id="PS00031">
    <property type="entry name" value="NUCLEAR_REC_DBD_1"/>
    <property type="match status" value="1"/>
</dbReference>
<keyword evidence="3 10" id="KW-0863">Zinc-finger</keyword>
<dbReference type="AlphaFoldDB" id="A0A9X0A6X8"/>
<feature type="region of interest" description="Disordered" evidence="11">
    <location>
        <begin position="19"/>
        <end position="80"/>
    </location>
</feature>
<evidence type="ECO:0000256" key="3">
    <source>
        <dbReference type="ARBA" id="ARBA00022771"/>
    </source>
</evidence>
<sequence>MEGHSSSYDPSSSDLADVFMDFTLSKPEPDERDSDDYHSCKFTRKSSSSSTSSSATEPAKAPVSVDSEEGGESSVANSGNSTDCVVCSDKATGYHYGVFTCEGCKGFFKRTVQKQLEYTCKGDGNCEVNQINRNRCQYCRFQNCERGSHPGGRHRHRSLQDHRPKKQRGRDETTNGTADNGDDYVEGGANLPNEADAASGQEDYMVFIDKIRERVTLIPDIPGHSVENEVTKQKDDVSKLMELAYQELYQIIQWAKNVPGFRDIDLEDQVCLLKACFMDLNVFRLAYRSVPCDPMSLRFGQELFCEKQEVMAFGYTEDLVDTTLEFTDKLRSLNLDPNEFACLSALVLLCPDTPELKDKEKVTQLQTKVNSYLRDYSTSLYPQKTNRLGKLLLCLPTLRIYSEKAMENYVTLEFFGKLDMPPLVAELLE</sequence>
<dbReference type="Pfam" id="PF00104">
    <property type="entry name" value="Hormone_recep"/>
    <property type="match status" value="1"/>
</dbReference>
<dbReference type="SMART" id="SM00399">
    <property type="entry name" value="ZnF_C4"/>
    <property type="match status" value="1"/>
</dbReference>
<dbReference type="PRINTS" id="PR00398">
    <property type="entry name" value="STRDHORMONER"/>
</dbReference>
<evidence type="ECO:0000259" key="13">
    <source>
        <dbReference type="PROSITE" id="PS51843"/>
    </source>
</evidence>
<keyword evidence="15" id="KW-1185">Reference proteome</keyword>
<keyword evidence="2 10" id="KW-0479">Metal-binding</keyword>
<evidence type="ECO:0000313" key="14">
    <source>
        <dbReference type="EMBL" id="KAJ7392694.1"/>
    </source>
</evidence>
<keyword evidence="4 10" id="KW-0862">Zinc</keyword>
<dbReference type="GO" id="GO:0005634">
    <property type="term" value="C:nucleus"/>
    <property type="evidence" value="ECO:0007669"/>
    <property type="project" value="UniProtKB-SubCell"/>
</dbReference>
<name>A0A9X0A6X8_9CNID</name>
<protein>
    <submittedName>
        <fullName evidence="14">Uncharacterized protein</fullName>
    </submittedName>
</protein>
<evidence type="ECO:0000256" key="9">
    <source>
        <dbReference type="ARBA" id="ARBA00023242"/>
    </source>
</evidence>
<dbReference type="Gene3D" id="3.30.50.10">
    <property type="entry name" value="Erythroid Transcription Factor GATA-1, subunit A"/>
    <property type="match status" value="1"/>
</dbReference>
<evidence type="ECO:0000256" key="7">
    <source>
        <dbReference type="ARBA" id="ARBA00023163"/>
    </source>
</evidence>
<dbReference type="Proteomes" id="UP001163046">
    <property type="component" value="Unassembled WGS sequence"/>
</dbReference>
<dbReference type="InterPro" id="IPR001628">
    <property type="entry name" value="Znf_hrmn_rcpt"/>
</dbReference>
<dbReference type="PROSITE" id="PS51843">
    <property type="entry name" value="NR_LBD"/>
    <property type="match status" value="1"/>
</dbReference>
<dbReference type="Pfam" id="PF00105">
    <property type="entry name" value="zf-C4"/>
    <property type="match status" value="1"/>
</dbReference>
<dbReference type="GO" id="GO:0043565">
    <property type="term" value="F:sequence-specific DNA binding"/>
    <property type="evidence" value="ECO:0007669"/>
    <property type="project" value="InterPro"/>
</dbReference>
<dbReference type="OrthoDB" id="5799427at2759"/>
<keyword evidence="9 10" id="KW-0539">Nucleus</keyword>
<evidence type="ECO:0000256" key="2">
    <source>
        <dbReference type="ARBA" id="ARBA00022723"/>
    </source>
</evidence>
<keyword evidence="6 10" id="KW-0238">DNA-binding</keyword>
<feature type="domain" description="Nuclear receptor" evidence="12">
    <location>
        <begin position="81"/>
        <end position="160"/>
    </location>
</feature>
<dbReference type="SMART" id="SM00430">
    <property type="entry name" value="HOLI"/>
    <property type="match status" value="1"/>
</dbReference>
<dbReference type="EMBL" id="MU825400">
    <property type="protein sequence ID" value="KAJ7392694.1"/>
    <property type="molecule type" value="Genomic_DNA"/>
</dbReference>